<organism evidence="2 3">
    <name type="scientific">Solanum commersonii</name>
    <name type="common">Commerson's wild potato</name>
    <name type="synonym">Commerson's nightshade</name>
    <dbReference type="NCBI Taxonomy" id="4109"/>
    <lineage>
        <taxon>Eukaryota</taxon>
        <taxon>Viridiplantae</taxon>
        <taxon>Streptophyta</taxon>
        <taxon>Embryophyta</taxon>
        <taxon>Tracheophyta</taxon>
        <taxon>Spermatophyta</taxon>
        <taxon>Magnoliopsida</taxon>
        <taxon>eudicotyledons</taxon>
        <taxon>Gunneridae</taxon>
        <taxon>Pentapetalae</taxon>
        <taxon>asterids</taxon>
        <taxon>lamiids</taxon>
        <taxon>Solanales</taxon>
        <taxon>Solanaceae</taxon>
        <taxon>Solanoideae</taxon>
        <taxon>Solaneae</taxon>
        <taxon>Solanum</taxon>
    </lineage>
</organism>
<protein>
    <submittedName>
        <fullName evidence="2">Uncharacterized protein</fullName>
    </submittedName>
</protein>
<dbReference type="Proteomes" id="UP000824120">
    <property type="component" value="Chromosome 5"/>
</dbReference>
<comment type="caution">
    <text evidence="2">The sequence shown here is derived from an EMBL/GenBank/DDBJ whole genome shotgun (WGS) entry which is preliminary data.</text>
</comment>
<feature type="compositionally biased region" description="Basic and acidic residues" evidence="1">
    <location>
        <begin position="14"/>
        <end position="24"/>
    </location>
</feature>
<accession>A0A9J5Z3T7</accession>
<dbReference type="EMBL" id="JACXVP010000005">
    <property type="protein sequence ID" value="KAG5607537.1"/>
    <property type="molecule type" value="Genomic_DNA"/>
</dbReference>
<keyword evidence="3" id="KW-1185">Reference proteome</keyword>
<reference evidence="2 3" key="1">
    <citation type="submission" date="2020-09" db="EMBL/GenBank/DDBJ databases">
        <title>De no assembly of potato wild relative species, Solanum commersonii.</title>
        <authorList>
            <person name="Cho K."/>
        </authorList>
    </citation>
    <scope>NUCLEOTIDE SEQUENCE [LARGE SCALE GENOMIC DNA]</scope>
    <source>
        <strain evidence="2">LZ3.2</strain>
        <tissue evidence="2">Leaf</tissue>
    </source>
</reference>
<evidence type="ECO:0000256" key="1">
    <source>
        <dbReference type="SAM" id="MobiDB-lite"/>
    </source>
</evidence>
<feature type="region of interest" description="Disordered" evidence="1">
    <location>
        <begin position="1"/>
        <end position="69"/>
    </location>
</feature>
<gene>
    <name evidence="2" type="ORF">H5410_029029</name>
</gene>
<proteinExistence type="predicted"/>
<evidence type="ECO:0000313" key="2">
    <source>
        <dbReference type="EMBL" id="KAG5607537.1"/>
    </source>
</evidence>
<dbReference type="AlphaFoldDB" id="A0A9J5Z3T7"/>
<name>A0A9J5Z3T7_SOLCO</name>
<sequence length="69" mass="7654">MLASRHSRLGTGPERTDTGPERDGLLIGTKMNRTGTTGMEAQFRPVPLYTGTDRNGPERKGMRKTGWHI</sequence>
<evidence type="ECO:0000313" key="3">
    <source>
        <dbReference type="Proteomes" id="UP000824120"/>
    </source>
</evidence>